<dbReference type="SUPFAM" id="SSF46785">
    <property type="entry name" value="Winged helix' DNA-binding domain"/>
    <property type="match status" value="1"/>
</dbReference>
<dbReference type="PROSITE" id="PS50186">
    <property type="entry name" value="DEP"/>
    <property type="match status" value="1"/>
</dbReference>
<dbReference type="SMART" id="SM00049">
    <property type="entry name" value="DEP"/>
    <property type="match status" value="1"/>
</dbReference>
<dbReference type="InterPro" id="IPR000387">
    <property type="entry name" value="Tyr_Pase_dom"/>
</dbReference>
<dbReference type="PROSITE" id="PS50056">
    <property type="entry name" value="TYR_PHOSPHATASE_2"/>
    <property type="match status" value="1"/>
</dbReference>
<evidence type="ECO:0000313" key="8">
    <source>
        <dbReference type="Proteomes" id="UP000023152"/>
    </source>
</evidence>
<dbReference type="InterPro" id="IPR000591">
    <property type="entry name" value="DEP_dom"/>
</dbReference>
<evidence type="ECO:0000256" key="2">
    <source>
        <dbReference type="SAM" id="MobiDB-lite"/>
    </source>
</evidence>
<feature type="domain" description="C2 tensin-type" evidence="6">
    <location>
        <begin position="270"/>
        <end position="404"/>
    </location>
</feature>
<dbReference type="SMART" id="SM01326">
    <property type="entry name" value="PTEN_C2"/>
    <property type="match status" value="1"/>
</dbReference>
<dbReference type="SUPFAM" id="SSF49562">
    <property type="entry name" value="C2 domain (Calcium/lipid-binding domain, CaLB)"/>
    <property type="match status" value="1"/>
</dbReference>
<organism evidence="7 8">
    <name type="scientific">Reticulomyxa filosa</name>
    <dbReference type="NCBI Taxonomy" id="46433"/>
    <lineage>
        <taxon>Eukaryota</taxon>
        <taxon>Sar</taxon>
        <taxon>Rhizaria</taxon>
        <taxon>Retaria</taxon>
        <taxon>Foraminifera</taxon>
        <taxon>Monothalamids</taxon>
        <taxon>Reticulomyxidae</taxon>
        <taxon>Reticulomyxa</taxon>
    </lineage>
</organism>
<evidence type="ECO:0000259" key="6">
    <source>
        <dbReference type="PROSITE" id="PS51182"/>
    </source>
</evidence>
<gene>
    <name evidence="7" type="ORF">RFI_08922</name>
</gene>
<dbReference type="PROSITE" id="PS51182">
    <property type="entry name" value="C2_TENSIN"/>
    <property type="match status" value="1"/>
</dbReference>
<proteinExistence type="predicted"/>
<feature type="domain" description="DEP" evidence="4">
    <location>
        <begin position="484"/>
        <end position="563"/>
    </location>
</feature>
<name>X6NR51_RETFI</name>
<protein>
    <recommendedName>
        <fullName evidence="9">Phosphatidylinositol-3,4,5-trisphosphate 3-phosphatase</fullName>
    </recommendedName>
</protein>
<dbReference type="InterPro" id="IPR036390">
    <property type="entry name" value="WH_DNA-bd_sf"/>
</dbReference>
<comment type="caution">
    <text evidence="7">The sequence shown here is derived from an EMBL/GenBank/DDBJ whole genome shotgun (WGS) entry which is preliminary data.</text>
</comment>
<dbReference type="InterPro" id="IPR029021">
    <property type="entry name" value="Prot-tyrosine_phosphatase-like"/>
</dbReference>
<evidence type="ECO:0000313" key="7">
    <source>
        <dbReference type="EMBL" id="ETO28209.1"/>
    </source>
</evidence>
<dbReference type="InterPro" id="IPR051281">
    <property type="entry name" value="Dual-spec_lipid-protein_phosph"/>
</dbReference>
<keyword evidence="1" id="KW-0378">Hydrolase</keyword>
<dbReference type="InterPro" id="IPR014020">
    <property type="entry name" value="Tensin_C2-dom"/>
</dbReference>
<dbReference type="PROSITE" id="PS51181">
    <property type="entry name" value="PPASE_TENSIN"/>
    <property type="match status" value="1"/>
</dbReference>
<dbReference type="Pfam" id="PF10409">
    <property type="entry name" value="PTEN_C2"/>
    <property type="match status" value="1"/>
</dbReference>
<feature type="region of interest" description="Disordered" evidence="2">
    <location>
        <begin position="1"/>
        <end position="27"/>
    </location>
</feature>
<dbReference type="OrthoDB" id="16692at2759"/>
<feature type="domain" description="Tyrosine specific protein phosphatases" evidence="3">
    <location>
        <begin position="193"/>
        <end position="266"/>
    </location>
</feature>
<dbReference type="CDD" id="cd04371">
    <property type="entry name" value="DEP"/>
    <property type="match status" value="1"/>
</dbReference>
<evidence type="ECO:0000256" key="1">
    <source>
        <dbReference type="ARBA" id="ARBA00022801"/>
    </source>
</evidence>
<keyword evidence="8" id="KW-1185">Reference proteome</keyword>
<accession>X6NR51</accession>
<dbReference type="Pfam" id="PF00610">
    <property type="entry name" value="DEP"/>
    <property type="match status" value="1"/>
</dbReference>
<dbReference type="GO" id="GO:0035556">
    <property type="term" value="P:intracellular signal transduction"/>
    <property type="evidence" value="ECO:0007669"/>
    <property type="project" value="InterPro"/>
</dbReference>
<dbReference type="GO" id="GO:0005829">
    <property type="term" value="C:cytosol"/>
    <property type="evidence" value="ECO:0007669"/>
    <property type="project" value="TreeGrafter"/>
</dbReference>
<dbReference type="Gene3D" id="1.10.10.10">
    <property type="entry name" value="Winged helix-like DNA-binding domain superfamily/Winged helix DNA-binding domain"/>
    <property type="match status" value="1"/>
</dbReference>
<evidence type="ECO:0008006" key="9">
    <source>
        <dbReference type="Google" id="ProtNLM"/>
    </source>
</evidence>
<dbReference type="InterPro" id="IPR035892">
    <property type="entry name" value="C2_domain_sf"/>
</dbReference>
<dbReference type="InterPro" id="IPR029023">
    <property type="entry name" value="Tensin_phosphatase"/>
</dbReference>
<evidence type="ECO:0000259" key="4">
    <source>
        <dbReference type="PROSITE" id="PS50186"/>
    </source>
</evidence>
<dbReference type="InterPro" id="IPR036388">
    <property type="entry name" value="WH-like_DNA-bd_sf"/>
</dbReference>
<dbReference type="Gene3D" id="3.90.190.10">
    <property type="entry name" value="Protein tyrosine phosphatase superfamily"/>
    <property type="match status" value="1"/>
</dbReference>
<evidence type="ECO:0000259" key="3">
    <source>
        <dbReference type="PROSITE" id="PS50056"/>
    </source>
</evidence>
<reference evidence="7 8" key="1">
    <citation type="journal article" date="2013" name="Curr. Biol.">
        <title>The Genome of the Foraminiferan Reticulomyxa filosa.</title>
        <authorList>
            <person name="Glockner G."/>
            <person name="Hulsmann N."/>
            <person name="Schleicher M."/>
            <person name="Noegel A.A."/>
            <person name="Eichinger L."/>
            <person name="Gallinger C."/>
            <person name="Pawlowski J."/>
            <person name="Sierra R."/>
            <person name="Euteneuer U."/>
            <person name="Pillet L."/>
            <person name="Moustafa A."/>
            <person name="Platzer M."/>
            <person name="Groth M."/>
            <person name="Szafranski K."/>
            <person name="Schliwa M."/>
        </authorList>
    </citation>
    <scope>NUCLEOTIDE SEQUENCE [LARGE SCALE GENOMIC DNA]</scope>
</reference>
<dbReference type="Proteomes" id="UP000023152">
    <property type="component" value="Unassembled WGS sequence"/>
</dbReference>
<dbReference type="PANTHER" id="PTHR12305">
    <property type="entry name" value="PHOSPHATASE WITH HOMOLOGY TO TENSIN"/>
    <property type="match status" value="1"/>
</dbReference>
<feature type="domain" description="Phosphatase tensin-type" evidence="5">
    <location>
        <begin position="35"/>
        <end position="276"/>
    </location>
</feature>
<sequence>MASDKKDKKVKMGAVEDNQVSTNKKGGDFIKSKKRRFKEDGFDLDLTYITDRISFEFEWSNPTTTKKGSVKKKMGVCVVNETKQMNMEAVYRNNIDDVVRFLETRHNKKYMNKTINNTKKKKKLLITKKVYNLCSEKGYDPVKFENRVVRFPFDDHNCPKFDDLEPFCEALDEWLSDDPEVCSPYPLLAIARFFFLSFVCVQTNITKRGVYVCVNIAAIHCKAGKGRTGLVICVYLVHSGHWDTAEESLRTQNQKGVTIPSQRRWVQYYEELMRLKKQGKTMPPARDHRLKSIFVSSACPQFKSCTIFNNEAKCVCALRDNSVKKVTRDGVSGYEIVPEEKVILRKDVKVQFDGGLRKQRLFSFWFNVDFVKDGVVRIDKEEIDKVSKDKKVRDFFVEVSLEPIPNEDEKNDPVKSFIHCLKKKKKTETRKSDFKLSLSCFACFILFCCPILAQMNATTIPLKDPTKEVQAMTPEQIVLTALKLQDNVTIRNRGWRQEIYKDCFTGQDAVKWLHSSGTFSSLDACIEFGNLLIKEGVIYCVKRKDEQVLSTLVNGPYYYRFQISPDVLSEKEKKRRERVKEREKKQSCLFSSFFRFLFVEAFFFPASPSRKCLLLDFFILLYHVQN</sequence>
<dbReference type="GO" id="GO:0016314">
    <property type="term" value="F:phosphatidylinositol-3,4,5-trisphosphate 3-phosphatase activity"/>
    <property type="evidence" value="ECO:0007669"/>
    <property type="project" value="TreeGrafter"/>
</dbReference>
<dbReference type="SUPFAM" id="SSF52799">
    <property type="entry name" value="(Phosphotyrosine protein) phosphatases II"/>
    <property type="match status" value="1"/>
</dbReference>
<evidence type="ECO:0000259" key="5">
    <source>
        <dbReference type="PROSITE" id="PS51181"/>
    </source>
</evidence>
<dbReference type="InterPro" id="IPR016130">
    <property type="entry name" value="Tyr_Pase_AS"/>
</dbReference>
<dbReference type="Gene3D" id="2.60.40.1110">
    <property type="match status" value="1"/>
</dbReference>
<dbReference type="PROSITE" id="PS00383">
    <property type="entry name" value="TYR_PHOSPHATASE_1"/>
    <property type="match status" value="1"/>
</dbReference>
<dbReference type="EMBL" id="ASPP01006799">
    <property type="protein sequence ID" value="ETO28209.1"/>
    <property type="molecule type" value="Genomic_DNA"/>
</dbReference>
<dbReference type="AlphaFoldDB" id="X6NR51"/>